<evidence type="ECO:0000313" key="6">
    <source>
        <dbReference type="EMBL" id="MCZ4281359.1"/>
    </source>
</evidence>
<dbReference type="InterPro" id="IPR042281">
    <property type="entry name" value="GpdQ_beta-strand"/>
</dbReference>
<dbReference type="InterPro" id="IPR042283">
    <property type="entry name" value="GpdQ_catalytic"/>
</dbReference>
<keyword evidence="2" id="KW-0378">Hydrolase</keyword>
<keyword evidence="3" id="KW-0408">Iron</keyword>
<name>A0ABT4LJT2_9PROT</name>
<accession>A0ABT4LJT2</accession>
<evidence type="ECO:0000256" key="3">
    <source>
        <dbReference type="ARBA" id="ARBA00023004"/>
    </source>
</evidence>
<dbReference type="Gene3D" id="3.30.750.180">
    <property type="entry name" value="GpdQ, beta-strand dimerisation domain"/>
    <property type="match status" value="1"/>
</dbReference>
<dbReference type="SUPFAM" id="SSF56300">
    <property type="entry name" value="Metallo-dependent phosphatases"/>
    <property type="match status" value="1"/>
</dbReference>
<dbReference type="EMBL" id="JAPWGY010000003">
    <property type="protein sequence ID" value="MCZ4281359.1"/>
    <property type="molecule type" value="Genomic_DNA"/>
</dbReference>
<gene>
    <name evidence="6" type="ORF">O4H49_11260</name>
</gene>
<feature type="domain" description="Calcineurin-like phosphoesterase" evidence="5">
    <location>
        <begin position="1"/>
        <end position="200"/>
    </location>
</feature>
<evidence type="ECO:0000256" key="4">
    <source>
        <dbReference type="ARBA" id="ARBA00025742"/>
    </source>
</evidence>
<dbReference type="InterPro" id="IPR029052">
    <property type="entry name" value="Metallo-depent_PP-like"/>
</dbReference>
<dbReference type="PANTHER" id="PTHR42988:SF2">
    <property type="entry name" value="CYCLIC NUCLEOTIDE PHOSPHODIESTERASE CBUA0032-RELATED"/>
    <property type="match status" value="1"/>
</dbReference>
<keyword evidence="1" id="KW-0479">Metal-binding</keyword>
<proteinExistence type="inferred from homology"/>
<sequence length="278" mass="30867">MLIAQITDIHLTPNGVFAQGKANTEQQFAQVLAAIKQLKPQPDVLLFTGDIADNKQPVAYEKFRKMIAGIGIPYYLIPGNHDDRTMLRAAFPDHPGMSARPGQDFIQYAIDEDFPVRLIGLDTHRPDNDKGDLSAEKLAWLEEALSEQPDKPTLIFMHHPPFLTGIDEMDYYNLAGTEAFADVLSRHKQVVRIICGHVHRSIQTVFAGVLTSIAPACAFTQALGLGPDGAQGFILEAPKYELHLWNDRDNFISHTVNLEYNSGAFAYPTHDAGFISKQ</sequence>
<protein>
    <submittedName>
        <fullName evidence="6">Phosphodiesterase</fullName>
    </submittedName>
</protein>
<organism evidence="6 7">
    <name type="scientific">Kiloniella laminariae</name>
    <dbReference type="NCBI Taxonomy" id="454162"/>
    <lineage>
        <taxon>Bacteria</taxon>
        <taxon>Pseudomonadati</taxon>
        <taxon>Pseudomonadota</taxon>
        <taxon>Alphaproteobacteria</taxon>
        <taxon>Rhodospirillales</taxon>
        <taxon>Kiloniellaceae</taxon>
        <taxon>Kiloniella</taxon>
    </lineage>
</organism>
<reference evidence="6" key="1">
    <citation type="submission" date="2022-12" db="EMBL/GenBank/DDBJ databases">
        <title>Bacterial isolates from different developmental stages of Nematostella vectensis.</title>
        <authorList>
            <person name="Fraune S."/>
        </authorList>
    </citation>
    <scope>NUCLEOTIDE SEQUENCE</scope>
    <source>
        <strain evidence="6">G21630-S1</strain>
    </source>
</reference>
<keyword evidence="7" id="KW-1185">Reference proteome</keyword>
<dbReference type="Gene3D" id="3.60.21.40">
    <property type="entry name" value="GpdQ, catalytic alpha/beta sandwich domain"/>
    <property type="match status" value="1"/>
</dbReference>
<comment type="caution">
    <text evidence="6">The sequence shown here is derived from an EMBL/GenBank/DDBJ whole genome shotgun (WGS) entry which is preliminary data.</text>
</comment>
<evidence type="ECO:0000256" key="1">
    <source>
        <dbReference type="ARBA" id="ARBA00022723"/>
    </source>
</evidence>
<comment type="similarity">
    <text evidence="4">Belongs to the cyclic nucleotide phosphodiesterase class-III family.</text>
</comment>
<evidence type="ECO:0000256" key="2">
    <source>
        <dbReference type="ARBA" id="ARBA00022801"/>
    </source>
</evidence>
<evidence type="ECO:0000313" key="7">
    <source>
        <dbReference type="Proteomes" id="UP001069802"/>
    </source>
</evidence>
<evidence type="ECO:0000259" key="5">
    <source>
        <dbReference type="Pfam" id="PF00149"/>
    </source>
</evidence>
<dbReference type="Proteomes" id="UP001069802">
    <property type="component" value="Unassembled WGS sequence"/>
</dbReference>
<dbReference type="InterPro" id="IPR026575">
    <property type="entry name" value="GpdQ/CpdA-like"/>
</dbReference>
<dbReference type="CDD" id="cd07402">
    <property type="entry name" value="MPP_GpdQ"/>
    <property type="match status" value="1"/>
</dbReference>
<dbReference type="PANTHER" id="PTHR42988">
    <property type="entry name" value="PHOSPHOHYDROLASE"/>
    <property type="match status" value="1"/>
</dbReference>
<dbReference type="InterPro" id="IPR050884">
    <property type="entry name" value="CNP_phosphodiesterase-III"/>
</dbReference>
<dbReference type="InterPro" id="IPR004843">
    <property type="entry name" value="Calcineurin-like_PHP"/>
</dbReference>
<dbReference type="Pfam" id="PF00149">
    <property type="entry name" value="Metallophos"/>
    <property type="match status" value="1"/>
</dbReference>